<organism evidence="2 3">
    <name type="scientific">Ectopseudomonas oleovorans (strain CECT 5344)</name>
    <name type="common">Pseudomonas pseudoalcaligenes</name>
    <dbReference type="NCBI Taxonomy" id="1182590"/>
    <lineage>
        <taxon>Bacteria</taxon>
        <taxon>Pseudomonadati</taxon>
        <taxon>Pseudomonadota</taxon>
        <taxon>Gammaproteobacteria</taxon>
        <taxon>Pseudomonadales</taxon>
        <taxon>Pseudomonadaceae</taxon>
        <taxon>Ectopseudomonas</taxon>
    </lineage>
</organism>
<dbReference type="Proteomes" id="UP000032841">
    <property type="component" value="Chromosome"/>
</dbReference>
<evidence type="ECO:0000256" key="1">
    <source>
        <dbReference type="SAM" id="SignalP"/>
    </source>
</evidence>
<name>W6R7P2_ECTO5</name>
<feature type="signal peptide" evidence="1">
    <location>
        <begin position="1"/>
        <end position="21"/>
    </location>
</feature>
<dbReference type="EMBL" id="HG916826">
    <property type="protein sequence ID" value="CDM42406.1"/>
    <property type="molecule type" value="Genomic_DNA"/>
</dbReference>
<dbReference type="KEGG" id="ppse:BN5_3864"/>
<gene>
    <name evidence="2" type="ORF">BN5_3864</name>
</gene>
<sequence length="94" mass="10466">MNRTVGAAFLVLGTMAMPAYSASCDDIETVAKTFAEGRYKGHPVSAYMKHVESTPALKQLLIDAYSLPDYHSDQMQQKAVSEFVNRTYIQCVQE</sequence>
<dbReference type="AlphaFoldDB" id="W6R7P2"/>
<protein>
    <submittedName>
        <fullName evidence="2">Putative secreted protein</fullName>
    </submittedName>
</protein>
<reference evidence="2 3" key="1">
    <citation type="submission" date="2013-11" db="EMBL/GenBank/DDBJ databases">
        <title>Complete genome sequence of the cyanide-degrading bacterium Pseudomonas pseudoalcaligenes CECT 5344.</title>
        <authorList>
            <person name="Wibberg D."/>
            <person name="Puehler A."/>
            <person name="Schlueter A."/>
        </authorList>
    </citation>
    <scope>NUCLEOTIDE SEQUENCE [LARGE SCALE GENOMIC DNA]</scope>
    <source>
        <strain evidence="3">CECT 5344</strain>
    </source>
</reference>
<evidence type="ECO:0000313" key="3">
    <source>
        <dbReference type="Proteomes" id="UP000032841"/>
    </source>
</evidence>
<dbReference type="HOGENOM" id="CLU_2383912_0_0_6"/>
<dbReference type="RefSeq" id="WP_039965248.1">
    <property type="nucleotide sequence ID" value="NZ_HG916826.1"/>
</dbReference>
<accession>W6R7P2</accession>
<proteinExistence type="predicted"/>
<feature type="chain" id="PRO_5004882234" evidence="1">
    <location>
        <begin position="22"/>
        <end position="94"/>
    </location>
</feature>
<keyword evidence="1" id="KW-0732">Signal</keyword>
<evidence type="ECO:0000313" key="2">
    <source>
        <dbReference type="EMBL" id="CDM42406.1"/>
    </source>
</evidence>